<keyword evidence="5 6" id="KW-0040">ANK repeat</keyword>
<protein>
    <submittedName>
        <fullName evidence="9">Ankyrin repeats (3 copies)</fullName>
    </submittedName>
</protein>
<dbReference type="Gene3D" id="3.30.40.10">
    <property type="entry name" value="Zinc/RING finger domain, C3HC4 (zinc finger)"/>
    <property type="match status" value="1"/>
</dbReference>
<feature type="repeat" description="ANK" evidence="6">
    <location>
        <begin position="781"/>
        <end position="813"/>
    </location>
</feature>
<dbReference type="EMBL" id="JASPKY010000015">
    <property type="protein sequence ID" value="KAK9753204.1"/>
    <property type="molecule type" value="Genomic_DNA"/>
</dbReference>
<dbReference type="Pfam" id="PF00023">
    <property type="entry name" value="Ank"/>
    <property type="match status" value="1"/>
</dbReference>
<feature type="repeat" description="ANK" evidence="6">
    <location>
        <begin position="709"/>
        <end position="730"/>
    </location>
</feature>
<dbReference type="Gene3D" id="1.25.40.20">
    <property type="entry name" value="Ankyrin repeat-containing domain"/>
    <property type="match status" value="8"/>
</dbReference>
<dbReference type="SMART" id="SM00248">
    <property type="entry name" value="ANK"/>
    <property type="match status" value="21"/>
</dbReference>
<gene>
    <name evidence="9" type="ORF">QE152_g3597</name>
</gene>
<dbReference type="PANTHER" id="PTHR24126:SF14">
    <property type="entry name" value="ANK_REP_REGION DOMAIN-CONTAINING PROTEIN"/>
    <property type="match status" value="1"/>
</dbReference>
<keyword evidence="10" id="KW-1185">Reference proteome</keyword>
<dbReference type="PROSITE" id="PS50178">
    <property type="entry name" value="ZF_FYVE"/>
    <property type="match status" value="1"/>
</dbReference>
<dbReference type="Pfam" id="PF01363">
    <property type="entry name" value="FYVE"/>
    <property type="match status" value="1"/>
</dbReference>
<keyword evidence="4" id="KW-0862">Zinc</keyword>
<dbReference type="PRINTS" id="PR01415">
    <property type="entry name" value="ANKYRIN"/>
</dbReference>
<feature type="repeat" description="ANK" evidence="6">
    <location>
        <begin position="105"/>
        <end position="141"/>
    </location>
</feature>
<feature type="repeat" description="ANK" evidence="6">
    <location>
        <begin position="676"/>
        <end position="708"/>
    </location>
</feature>
<dbReference type="SUPFAM" id="SSF57903">
    <property type="entry name" value="FYVE/PHD zinc finger"/>
    <property type="match status" value="1"/>
</dbReference>
<dbReference type="GO" id="GO:0008270">
    <property type="term" value="F:zinc ion binding"/>
    <property type="evidence" value="ECO:0007669"/>
    <property type="project" value="UniProtKB-KW"/>
</dbReference>
<evidence type="ECO:0000256" key="3">
    <source>
        <dbReference type="ARBA" id="ARBA00022771"/>
    </source>
</evidence>
<feature type="domain" description="FYVE-type" evidence="8">
    <location>
        <begin position="843"/>
        <end position="903"/>
    </location>
</feature>
<dbReference type="SMART" id="SM00064">
    <property type="entry name" value="FYVE"/>
    <property type="match status" value="1"/>
</dbReference>
<evidence type="ECO:0000256" key="4">
    <source>
        <dbReference type="ARBA" id="ARBA00022833"/>
    </source>
</evidence>
<accession>A0AAW1N3K6</accession>
<feature type="repeat" description="ANK" evidence="6">
    <location>
        <begin position="643"/>
        <end position="675"/>
    </location>
</feature>
<evidence type="ECO:0000313" key="10">
    <source>
        <dbReference type="Proteomes" id="UP001458880"/>
    </source>
</evidence>
<feature type="repeat" description="ANK" evidence="6">
    <location>
        <begin position="540"/>
        <end position="562"/>
    </location>
</feature>
<evidence type="ECO:0000256" key="7">
    <source>
        <dbReference type="PROSITE-ProRule" id="PRU00091"/>
    </source>
</evidence>
<evidence type="ECO:0000313" key="9">
    <source>
        <dbReference type="EMBL" id="KAK9753204.1"/>
    </source>
</evidence>
<proteinExistence type="predicted"/>
<feature type="repeat" description="ANK" evidence="6">
    <location>
        <begin position="608"/>
        <end position="640"/>
    </location>
</feature>
<evidence type="ECO:0000259" key="8">
    <source>
        <dbReference type="PROSITE" id="PS50178"/>
    </source>
</evidence>
<evidence type="ECO:0000256" key="1">
    <source>
        <dbReference type="ARBA" id="ARBA00022723"/>
    </source>
</evidence>
<dbReference type="InterPro" id="IPR013083">
    <property type="entry name" value="Znf_RING/FYVE/PHD"/>
</dbReference>
<dbReference type="InterPro" id="IPR017455">
    <property type="entry name" value="Znf_FYVE-rel"/>
</dbReference>
<dbReference type="SUPFAM" id="SSF48403">
    <property type="entry name" value="Ankyrin repeat"/>
    <property type="match status" value="4"/>
</dbReference>
<keyword evidence="3 7" id="KW-0863">Zinc-finger</keyword>
<feature type="repeat" description="ANK" evidence="6">
    <location>
        <begin position="359"/>
        <end position="391"/>
    </location>
</feature>
<dbReference type="PROSITE" id="PS50297">
    <property type="entry name" value="ANK_REP_REGION"/>
    <property type="match status" value="8"/>
</dbReference>
<feature type="repeat" description="ANK" evidence="6">
    <location>
        <begin position="507"/>
        <end position="539"/>
    </location>
</feature>
<dbReference type="Proteomes" id="UP001458880">
    <property type="component" value="Unassembled WGS sequence"/>
</dbReference>
<name>A0AAW1N3K6_POPJA</name>
<dbReference type="InterPro" id="IPR011011">
    <property type="entry name" value="Znf_FYVE_PHD"/>
</dbReference>
<evidence type="ECO:0000256" key="2">
    <source>
        <dbReference type="ARBA" id="ARBA00022737"/>
    </source>
</evidence>
<dbReference type="AlphaFoldDB" id="A0AAW1N3K6"/>
<comment type="caution">
    <text evidence="9">The sequence shown here is derived from an EMBL/GenBank/DDBJ whole genome shotgun (WGS) entry which is preliminary data.</text>
</comment>
<feature type="repeat" description="ANK" evidence="6">
    <location>
        <begin position="38"/>
        <end position="70"/>
    </location>
</feature>
<reference evidence="9 10" key="1">
    <citation type="journal article" date="2024" name="BMC Genomics">
        <title>De novo assembly and annotation of Popillia japonica's genome with initial clues to its potential as an invasive pest.</title>
        <authorList>
            <person name="Cucini C."/>
            <person name="Boschi S."/>
            <person name="Funari R."/>
            <person name="Cardaioli E."/>
            <person name="Iannotti N."/>
            <person name="Marturano G."/>
            <person name="Paoli F."/>
            <person name="Bruttini M."/>
            <person name="Carapelli A."/>
            <person name="Frati F."/>
            <person name="Nardi F."/>
        </authorList>
    </citation>
    <scope>NUCLEOTIDE SEQUENCE [LARGE SCALE GENOMIC DNA]</scope>
    <source>
        <strain evidence="9">DMR45628</strain>
    </source>
</reference>
<dbReference type="PANTHER" id="PTHR24126">
    <property type="entry name" value="ANKYRIN REPEAT, PH AND SEC7 DOMAIN CONTAINING PROTEIN SECG-RELATED"/>
    <property type="match status" value="1"/>
</dbReference>
<dbReference type="InterPro" id="IPR002110">
    <property type="entry name" value="Ankyrin_rpt"/>
</dbReference>
<keyword evidence="2" id="KW-0677">Repeat</keyword>
<dbReference type="PROSITE" id="PS50088">
    <property type="entry name" value="ANK_REPEAT"/>
    <property type="match status" value="12"/>
</dbReference>
<dbReference type="InterPro" id="IPR000306">
    <property type="entry name" value="Znf_FYVE"/>
</dbReference>
<dbReference type="InterPro" id="IPR036770">
    <property type="entry name" value="Ankyrin_rpt-contain_sf"/>
</dbReference>
<evidence type="ECO:0000256" key="6">
    <source>
        <dbReference type="PROSITE-ProRule" id="PRU00023"/>
    </source>
</evidence>
<evidence type="ECO:0000256" key="5">
    <source>
        <dbReference type="ARBA" id="ARBA00023043"/>
    </source>
</evidence>
<organism evidence="9 10">
    <name type="scientific">Popillia japonica</name>
    <name type="common">Japanese beetle</name>
    <dbReference type="NCBI Taxonomy" id="7064"/>
    <lineage>
        <taxon>Eukaryota</taxon>
        <taxon>Metazoa</taxon>
        <taxon>Ecdysozoa</taxon>
        <taxon>Arthropoda</taxon>
        <taxon>Hexapoda</taxon>
        <taxon>Insecta</taxon>
        <taxon>Pterygota</taxon>
        <taxon>Neoptera</taxon>
        <taxon>Endopterygota</taxon>
        <taxon>Coleoptera</taxon>
        <taxon>Polyphaga</taxon>
        <taxon>Scarabaeiformia</taxon>
        <taxon>Scarabaeidae</taxon>
        <taxon>Rutelinae</taxon>
        <taxon>Popillia</taxon>
    </lineage>
</organism>
<dbReference type="Pfam" id="PF12796">
    <property type="entry name" value="Ank_2"/>
    <property type="match status" value="5"/>
</dbReference>
<feature type="repeat" description="ANK" evidence="6">
    <location>
        <begin position="326"/>
        <end position="358"/>
    </location>
</feature>
<sequence length="907" mass="99747">MLQSTYDVLPPFITLITKPRNTDYNMIYSHIVNLWGPDGDLPLDLALRAKNASIAATLIQHNADINIRDNKGDTLLHRAIKQDDSFSALFLLENNCDATLTTRTENDTALHLLAGSHQIENSEKIAEKLINRNVNINGQNRQGYTALQIAIMADNRPIFDILLLQPTLELNIRNQLDHTALYYALLKYESGDRDEQNYATDLLNAGAQSDTVESENGNSLLQVLLKECAKDAANFLAPKVANINHVNLNGETALHVAALKNYSSFIKIALYLGASPNLVTMEERQSPLHYCAKGNSTDCINVFIEYNESLDKDSKMAVNFNARDAEGDTPLSLALSLNHKSLVPILIKGKADVNVRNGKDFTLLHQAILKEDAVTAIFLLDNGADINAKTAEYETPLQLAIHCRLSEVVDALCIRGVDMSAPDRLGNCALWAALDSGQDDIASVLVRHGADTDCWGPGPEGCRQTLLHRSIDENKEPAAIFLIQAGCDLDSPRMEGPNGEGGDEAKDKASPLHLCCQWGLEPVVQTLVEHGANINSRDAENKTPLHIAIENQHDAIISLLLRVPEIDVSLRDKSGLSPFATALTFRNNKAAQAILDKLPTAAEQFDTKGHNFLHTALKKGDLESVVFLLSVHVDVNSRVQDSTMSPPLHLAARNGNEMIVRSLILAGARIEDTDAHKRTALHVAAEAGNASVVSALIHTHANFDAQDCNGDNALHIAVKEGHIGVVRELLTQCTINAEANNIKGRNPLHELCQYGKENAAAICELFLETMPEYPIDKTDLNGNTPLLIAYMKGNGNLCRVLVKAKASLAIENRDKVNIFNYQVATKQLLYRLLDQLSEQTSWNYNTDMCQECGKNFTITIRRHHCRHCSRILCGKCSDQEVPIIKFGENKPVRVCKICFDVLKSGVS</sequence>
<keyword evidence="1" id="KW-0479">Metal-binding</keyword>
<feature type="repeat" description="ANK" evidence="6">
    <location>
        <begin position="249"/>
        <end position="281"/>
    </location>
</feature>